<proteinExistence type="predicted"/>
<organism evidence="1 4">
    <name type="scientific">Mycobacterium tuberculosis</name>
    <dbReference type="NCBI Taxonomy" id="1773"/>
    <lineage>
        <taxon>Bacteria</taxon>
        <taxon>Bacillati</taxon>
        <taxon>Actinomycetota</taxon>
        <taxon>Actinomycetes</taxon>
        <taxon>Mycobacteriales</taxon>
        <taxon>Mycobacteriaceae</taxon>
        <taxon>Mycobacterium</taxon>
        <taxon>Mycobacterium tuberculosis complex</taxon>
    </lineage>
</organism>
<protein>
    <submittedName>
        <fullName evidence="1">Uncharacterized protein</fullName>
    </submittedName>
</protein>
<evidence type="ECO:0000313" key="3">
    <source>
        <dbReference type="Proteomes" id="UP000039217"/>
    </source>
</evidence>
<accession>A0A654U6A8</accession>
<reference evidence="3 4" key="1">
    <citation type="submission" date="2015-03" db="EMBL/GenBank/DDBJ databases">
        <authorList>
            <consortium name="Pathogen Informatics"/>
        </authorList>
    </citation>
    <scope>NUCLEOTIDE SEQUENCE [LARGE SCALE GENOMIC DNA]</scope>
    <source>
        <strain evidence="1 4">C09601061</strain>
        <strain evidence="2 3">D00501624</strain>
    </source>
</reference>
<evidence type="ECO:0000313" key="4">
    <source>
        <dbReference type="Proteomes" id="UP000046680"/>
    </source>
</evidence>
<evidence type="ECO:0000313" key="1">
    <source>
        <dbReference type="EMBL" id="CFS08363.1"/>
    </source>
</evidence>
<dbReference type="Proteomes" id="UP000039217">
    <property type="component" value="Unassembled WGS sequence"/>
</dbReference>
<gene>
    <name evidence="1" type="ORF">ERS007657_03930</name>
    <name evidence="2" type="ORF">ERS007661_01056</name>
</gene>
<dbReference type="EMBL" id="CGCX01002195">
    <property type="protein sequence ID" value="CFS08363.1"/>
    <property type="molecule type" value="Genomic_DNA"/>
</dbReference>
<sequence length="37" mass="3787">MPTSGIATLEVSVTTRVFACALTPTPPPITMPSINAT</sequence>
<evidence type="ECO:0000313" key="2">
    <source>
        <dbReference type="EMBL" id="CNU70070.1"/>
    </source>
</evidence>
<dbReference type="EMBL" id="CQQC01000256">
    <property type="protein sequence ID" value="CNU70070.1"/>
    <property type="molecule type" value="Genomic_DNA"/>
</dbReference>
<name>A0A654U6A8_MYCTX</name>
<dbReference type="Proteomes" id="UP000046680">
    <property type="component" value="Unassembled WGS sequence"/>
</dbReference>
<dbReference type="AlphaFoldDB" id="A0A654U6A8"/>